<comment type="function">
    <text evidence="4">Methylates the class 1 translation termination release factors RF1/PrfA and RF2/PrfB on the glutamine residue of the universally conserved GGQ motif.</text>
</comment>
<proteinExistence type="inferred from homology"/>
<dbReference type="NCBIfam" id="TIGR03534">
    <property type="entry name" value="RF_mod_PrmC"/>
    <property type="match status" value="1"/>
</dbReference>
<dbReference type="SUPFAM" id="SSF53335">
    <property type="entry name" value="S-adenosyl-L-methionine-dependent methyltransferases"/>
    <property type="match status" value="1"/>
</dbReference>
<dbReference type="NCBIfam" id="TIGR00536">
    <property type="entry name" value="hemK_fam"/>
    <property type="match status" value="1"/>
</dbReference>
<dbReference type="GO" id="GO:0032259">
    <property type="term" value="P:methylation"/>
    <property type="evidence" value="ECO:0007669"/>
    <property type="project" value="UniProtKB-KW"/>
</dbReference>
<dbReference type="EC" id="2.1.1.297" evidence="4"/>
<evidence type="ECO:0000313" key="7">
    <source>
        <dbReference type="Proteomes" id="UP000239576"/>
    </source>
</evidence>
<dbReference type="Pfam" id="PF05175">
    <property type="entry name" value="MTS"/>
    <property type="match status" value="1"/>
</dbReference>
<keyword evidence="1 4" id="KW-0489">Methyltransferase</keyword>
<sequence>MRQEFCVSGQTLWQWRTAARQQAITANISAEEVDWLLQDLAGLDRLSLRLETFKDRAEILLCLPLSELTTLWEHRIQDRVPVQYLTGVAPWREFLLNVSPAVLIPRPETECLIDLAIAAATPPPDSPLPTSLLTHGHWADLGTGSGAIAIGLATAFPAAMVHAVDYSAAALAIAQSNAQKLNLADRIRFYEGSWLQPLAHLKGKLSGMVANPPYIPSQMVPDLQPEVARHEPHLALDGGMDGFDCLRHLVAAAPDYLQPGGVWLVETMTGQAIAVAALLQQQGSYHQIQIYPDLAGIDRFVLAYRH</sequence>
<dbReference type="PANTHER" id="PTHR47441">
    <property type="match status" value="1"/>
</dbReference>
<feature type="binding site" evidence="4">
    <location>
        <begin position="211"/>
        <end position="214"/>
    </location>
    <ligand>
        <name>substrate</name>
    </ligand>
</feature>
<dbReference type="InterPro" id="IPR052663">
    <property type="entry name" value="RF_glutamine_MTase_cyano"/>
</dbReference>
<keyword evidence="7" id="KW-1185">Reference proteome</keyword>
<dbReference type="InterPro" id="IPR002052">
    <property type="entry name" value="DNA_methylase_N6_adenine_CS"/>
</dbReference>
<comment type="caution">
    <text evidence="6">The sequence shown here is derived from an EMBL/GenBank/DDBJ whole genome shotgun (WGS) entry which is preliminary data.</text>
</comment>
<comment type="similarity">
    <text evidence="4">Belongs to the protein N5-glutamine methyltransferase family. PrmC subfamily.</text>
</comment>
<evidence type="ECO:0000256" key="4">
    <source>
        <dbReference type="HAMAP-Rule" id="MF_02126"/>
    </source>
</evidence>
<dbReference type="Gene3D" id="3.40.50.150">
    <property type="entry name" value="Vaccinia Virus protein VP39"/>
    <property type="match status" value="1"/>
</dbReference>
<dbReference type="InterPro" id="IPR019874">
    <property type="entry name" value="RF_methyltr_PrmC"/>
</dbReference>
<accession>A0A2T1DX66</accession>
<keyword evidence="2 4" id="KW-0808">Transferase</keyword>
<comment type="catalytic activity">
    <reaction evidence="4">
        <text>L-glutaminyl-[peptide chain release factor] + S-adenosyl-L-methionine = N(5)-methyl-L-glutaminyl-[peptide chain release factor] + S-adenosyl-L-homocysteine + H(+)</text>
        <dbReference type="Rhea" id="RHEA:42896"/>
        <dbReference type="Rhea" id="RHEA-COMP:10271"/>
        <dbReference type="Rhea" id="RHEA-COMP:10272"/>
        <dbReference type="ChEBI" id="CHEBI:15378"/>
        <dbReference type="ChEBI" id="CHEBI:30011"/>
        <dbReference type="ChEBI" id="CHEBI:57856"/>
        <dbReference type="ChEBI" id="CHEBI:59789"/>
        <dbReference type="ChEBI" id="CHEBI:61891"/>
        <dbReference type="EC" id="2.1.1.297"/>
    </reaction>
</comment>
<dbReference type="GO" id="GO:0003676">
    <property type="term" value="F:nucleic acid binding"/>
    <property type="evidence" value="ECO:0007669"/>
    <property type="project" value="InterPro"/>
</dbReference>
<dbReference type="CDD" id="cd02440">
    <property type="entry name" value="AdoMet_MTases"/>
    <property type="match status" value="1"/>
</dbReference>
<dbReference type="AlphaFoldDB" id="A0A2T1DX66"/>
<dbReference type="InterPro" id="IPR007848">
    <property type="entry name" value="Small_mtfrase_dom"/>
</dbReference>
<dbReference type="InterPro" id="IPR029063">
    <property type="entry name" value="SAM-dependent_MTases_sf"/>
</dbReference>
<feature type="binding site" evidence="4">
    <location>
        <begin position="142"/>
        <end position="146"/>
    </location>
    <ligand>
        <name>S-adenosyl-L-methionine</name>
        <dbReference type="ChEBI" id="CHEBI:59789"/>
    </ligand>
</feature>
<dbReference type="HAMAP" id="MF_02126">
    <property type="entry name" value="RF_methyltr_PrmC"/>
    <property type="match status" value="1"/>
</dbReference>
<evidence type="ECO:0000313" key="6">
    <source>
        <dbReference type="EMBL" id="PSB25080.1"/>
    </source>
</evidence>
<dbReference type="GO" id="GO:0102559">
    <property type="term" value="F:peptide chain release factor N(5)-glutamine methyltransferase activity"/>
    <property type="evidence" value="ECO:0007669"/>
    <property type="project" value="UniProtKB-EC"/>
</dbReference>
<evidence type="ECO:0000259" key="5">
    <source>
        <dbReference type="Pfam" id="PF05175"/>
    </source>
</evidence>
<feature type="binding site" evidence="4">
    <location>
        <position position="194"/>
    </location>
    <ligand>
        <name>S-adenosyl-L-methionine</name>
        <dbReference type="ChEBI" id="CHEBI:59789"/>
    </ligand>
</feature>
<feature type="binding site" evidence="4">
    <location>
        <position position="211"/>
    </location>
    <ligand>
        <name>S-adenosyl-L-methionine</name>
        <dbReference type="ChEBI" id="CHEBI:59789"/>
    </ligand>
</feature>
<dbReference type="PROSITE" id="PS00092">
    <property type="entry name" value="N6_MTASE"/>
    <property type="match status" value="1"/>
</dbReference>
<dbReference type="InterPro" id="IPR004556">
    <property type="entry name" value="HemK-like"/>
</dbReference>
<name>A0A2T1DX66_9CYAN</name>
<evidence type="ECO:0000256" key="3">
    <source>
        <dbReference type="ARBA" id="ARBA00022691"/>
    </source>
</evidence>
<evidence type="ECO:0000256" key="1">
    <source>
        <dbReference type="ARBA" id="ARBA00022603"/>
    </source>
</evidence>
<reference evidence="6 7" key="2">
    <citation type="submission" date="2018-03" db="EMBL/GenBank/DDBJ databases">
        <title>The ancient ancestry and fast evolution of plastids.</title>
        <authorList>
            <person name="Moore K.R."/>
            <person name="Magnabosco C."/>
            <person name="Momper L."/>
            <person name="Gold D.A."/>
            <person name="Bosak T."/>
            <person name="Fournier G.P."/>
        </authorList>
    </citation>
    <scope>NUCLEOTIDE SEQUENCE [LARGE SCALE GENOMIC DNA]</scope>
    <source>
        <strain evidence="6 7">ULC18</strain>
    </source>
</reference>
<dbReference type="PANTHER" id="PTHR47441:SF3">
    <property type="entry name" value="RELEASE FACTOR GLUTAMINE METHYLTRANSFERASE"/>
    <property type="match status" value="1"/>
</dbReference>
<evidence type="ECO:0000256" key="2">
    <source>
        <dbReference type="ARBA" id="ARBA00022679"/>
    </source>
</evidence>
<keyword evidence="3 4" id="KW-0949">S-adenosyl-L-methionine</keyword>
<dbReference type="EMBL" id="PVWK01000133">
    <property type="protein sequence ID" value="PSB25080.1"/>
    <property type="molecule type" value="Genomic_DNA"/>
</dbReference>
<dbReference type="OrthoDB" id="9800643at2"/>
<feature type="domain" description="Methyltransferase small" evidence="5">
    <location>
        <begin position="134"/>
        <end position="215"/>
    </location>
</feature>
<protein>
    <recommendedName>
        <fullName evidence="4">Release factor glutamine methyltransferase</fullName>
        <shortName evidence="4">RF MTase</shortName>
        <ecNumber evidence="4">2.1.1.297</ecNumber>
    </recommendedName>
    <alternativeName>
        <fullName evidence="4">N5-glutamine methyltransferase PrmC</fullName>
    </alternativeName>
    <alternativeName>
        <fullName evidence="4">Protein-(glutamine-N5) MTase PrmC</fullName>
    </alternativeName>
    <alternativeName>
        <fullName evidence="4">Protein-glutamine N-methyltransferase PrmC</fullName>
    </alternativeName>
</protein>
<feature type="binding site" evidence="4">
    <location>
        <position position="165"/>
    </location>
    <ligand>
        <name>S-adenosyl-L-methionine</name>
        <dbReference type="ChEBI" id="CHEBI:59789"/>
    </ligand>
</feature>
<dbReference type="Proteomes" id="UP000239576">
    <property type="component" value="Unassembled WGS sequence"/>
</dbReference>
<gene>
    <name evidence="4 6" type="primary">prmC</name>
    <name evidence="6" type="ORF">C7B82_24515</name>
</gene>
<reference evidence="7" key="1">
    <citation type="submission" date="2018-02" db="EMBL/GenBank/DDBJ databases">
        <authorList>
            <person name="Moore K."/>
            <person name="Momper L."/>
        </authorList>
    </citation>
    <scope>NUCLEOTIDE SEQUENCE [LARGE SCALE GENOMIC DNA]</scope>
    <source>
        <strain evidence="7">ULC18</strain>
    </source>
</reference>
<organism evidence="6 7">
    <name type="scientific">Stenomitos frigidus ULC18</name>
    <dbReference type="NCBI Taxonomy" id="2107698"/>
    <lineage>
        <taxon>Bacteria</taxon>
        <taxon>Bacillati</taxon>
        <taxon>Cyanobacteriota</taxon>
        <taxon>Cyanophyceae</taxon>
        <taxon>Leptolyngbyales</taxon>
        <taxon>Leptolyngbyaceae</taxon>
        <taxon>Stenomitos</taxon>
    </lineage>
</organism>